<dbReference type="AlphaFoldDB" id="A0A1H8JTN9"/>
<keyword evidence="3" id="KW-1003">Cell membrane</keyword>
<evidence type="ECO:0000256" key="2">
    <source>
        <dbReference type="ARBA" id="ARBA00007430"/>
    </source>
</evidence>
<dbReference type="RefSeq" id="WP_091302393.1">
    <property type="nucleotide sequence ID" value="NZ_FOCE01000008.1"/>
</dbReference>
<reference evidence="8 9" key="1">
    <citation type="submission" date="2016-10" db="EMBL/GenBank/DDBJ databases">
        <authorList>
            <person name="de Groot N.N."/>
        </authorList>
    </citation>
    <scope>NUCLEOTIDE SEQUENCE [LARGE SCALE GENOMIC DNA]</scope>
    <source>
        <strain evidence="8 9">DSM 3857</strain>
    </source>
</reference>
<sequence>MEMARPSMFRRALHGSAVTAGAYAASQILRLGANLILTRLLFPEAFGLMALVSVCLVGLAMFSDVGLGPAIARSPHGDEPEFLDTAWTLQAFRGLMLCLGTVALAWPAAYFYDAPELQGLLPVAGLGMLIGGLFPTRIETATRHLLFGRVTALDLLSQVIGTAAMVALAFAMGSVWALVIGTTIGTLSKLVLMHYGLPGHRNRFRWDAKAGKELIHFGKWIFLSTACGFVLSQGDKAILGAFLPLDALGVYNIGYFLASFPMLLGGAITGRVLIPLYRDHHPSASAANFRKLRRLRLGLQGGIMAMLAVGALLGPAVVEVLYDSRYAMAQAVVVAVVLVQLPQVIGMTYDQSALAAGDSRTFFVVMAVRAGVQTLAFLIGVSQAGLMGALLAQFLSSAFMHLLVIWMARRNRAWDGALDAGFALAGLAIVALALGLHGDLLRAL</sequence>
<protein>
    <submittedName>
        <fullName evidence="8">Membrane protein involved in the export of O-antigen and teichoic acid</fullName>
    </submittedName>
</protein>
<dbReference type="PANTHER" id="PTHR30250:SF10">
    <property type="entry name" value="LIPOPOLYSACCHARIDE BIOSYNTHESIS PROTEIN WZXC"/>
    <property type="match status" value="1"/>
</dbReference>
<evidence type="ECO:0000256" key="5">
    <source>
        <dbReference type="ARBA" id="ARBA00022989"/>
    </source>
</evidence>
<dbReference type="STRING" id="933059.SAMN04488103_10896"/>
<proteinExistence type="inferred from homology"/>
<gene>
    <name evidence="8" type="ORF">SAMN04488103_10896</name>
</gene>
<evidence type="ECO:0000313" key="9">
    <source>
        <dbReference type="Proteomes" id="UP000198761"/>
    </source>
</evidence>
<feature type="transmembrane region" description="Helical" evidence="7">
    <location>
        <begin position="361"/>
        <end position="380"/>
    </location>
</feature>
<keyword evidence="4 7" id="KW-0812">Transmembrane</keyword>
<evidence type="ECO:0000256" key="3">
    <source>
        <dbReference type="ARBA" id="ARBA00022475"/>
    </source>
</evidence>
<dbReference type="Proteomes" id="UP000198761">
    <property type="component" value="Unassembled WGS sequence"/>
</dbReference>
<dbReference type="GO" id="GO:0005886">
    <property type="term" value="C:plasma membrane"/>
    <property type="evidence" value="ECO:0007669"/>
    <property type="project" value="UniProtKB-SubCell"/>
</dbReference>
<feature type="transmembrane region" description="Helical" evidence="7">
    <location>
        <begin position="48"/>
        <end position="71"/>
    </location>
</feature>
<dbReference type="InterPro" id="IPR050833">
    <property type="entry name" value="Poly_Biosynth_Transport"/>
</dbReference>
<evidence type="ECO:0000256" key="4">
    <source>
        <dbReference type="ARBA" id="ARBA00022692"/>
    </source>
</evidence>
<keyword evidence="5 7" id="KW-1133">Transmembrane helix</keyword>
<feature type="transmembrane region" description="Helical" evidence="7">
    <location>
        <begin position="295"/>
        <end position="314"/>
    </location>
</feature>
<feature type="transmembrane region" description="Helical" evidence="7">
    <location>
        <begin position="214"/>
        <end position="233"/>
    </location>
</feature>
<dbReference type="PANTHER" id="PTHR30250">
    <property type="entry name" value="PST FAMILY PREDICTED COLANIC ACID TRANSPORTER"/>
    <property type="match status" value="1"/>
</dbReference>
<feature type="transmembrane region" description="Helical" evidence="7">
    <location>
        <begin position="386"/>
        <end position="408"/>
    </location>
</feature>
<accession>A0A1H8JTN9</accession>
<name>A0A1H8JTN9_9RHOB</name>
<keyword evidence="6 7" id="KW-0472">Membrane</keyword>
<evidence type="ECO:0000256" key="7">
    <source>
        <dbReference type="SAM" id="Phobius"/>
    </source>
</evidence>
<evidence type="ECO:0000313" key="8">
    <source>
        <dbReference type="EMBL" id="SEN83845.1"/>
    </source>
</evidence>
<feature type="transmembrane region" description="Helical" evidence="7">
    <location>
        <begin position="92"/>
        <end position="111"/>
    </location>
</feature>
<feature type="transmembrane region" description="Helical" evidence="7">
    <location>
        <begin position="117"/>
        <end position="134"/>
    </location>
</feature>
<keyword evidence="9" id="KW-1185">Reference proteome</keyword>
<feature type="transmembrane region" description="Helical" evidence="7">
    <location>
        <begin position="326"/>
        <end position="349"/>
    </location>
</feature>
<feature type="transmembrane region" description="Helical" evidence="7">
    <location>
        <begin position="253"/>
        <end position="274"/>
    </location>
</feature>
<dbReference type="Pfam" id="PF13440">
    <property type="entry name" value="Polysacc_synt_3"/>
    <property type="match status" value="1"/>
</dbReference>
<feature type="transmembrane region" description="Helical" evidence="7">
    <location>
        <begin position="146"/>
        <end position="169"/>
    </location>
</feature>
<dbReference type="OrthoDB" id="7605542at2"/>
<dbReference type="EMBL" id="FOCE01000008">
    <property type="protein sequence ID" value="SEN83845.1"/>
    <property type="molecule type" value="Genomic_DNA"/>
</dbReference>
<feature type="transmembrane region" description="Helical" evidence="7">
    <location>
        <begin position="420"/>
        <end position="438"/>
    </location>
</feature>
<organism evidence="8 9">
    <name type="scientific">Gemmobacter aquatilis</name>
    <dbReference type="NCBI Taxonomy" id="933059"/>
    <lineage>
        <taxon>Bacteria</taxon>
        <taxon>Pseudomonadati</taxon>
        <taxon>Pseudomonadota</taxon>
        <taxon>Alphaproteobacteria</taxon>
        <taxon>Rhodobacterales</taxon>
        <taxon>Paracoccaceae</taxon>
        <taxon>Gemmobacter</taxon>
    </lineage>
</organism>
<evidence type="ECO:0000256" key="1">
    <source>
        <dbReference type="ARBA" id="ARBA00004651"/>
    </source>
</evidence>
<comment type="subcellular location">
    <subcellularLocation>
        <location evidence="1">Cell membrane</location>
        <topology evidence="1">Multi-pass membrane protein</topology>
    </subcellularLocation>
</comment>
<comment type="similarity">
    <text evidence="2">Belongs to the polysaccharide synthase family.</text>
</comment>
<evidence type="ECO:0000256" key="6">
    <source>
        <dbReference type="ARBA" id="ARBA00023136"/>
    </source>
</evidence>